<comment type="caution">
    <text evidence="7">The sequence shown here is derived from an EMBL/GenBank/DDBJ whole genome shotgun (WGS) entry which is preliminary data.</text>
</comment>
<evidence type="ECO:0000256" key="2">
    <source>
        <dbReference type="ARBA" id="ARBA00022833"/>
    </source>
</evidence>
<dbReference type="InterPro" id="IPR052360">
    <property type="entry name" value="Transcr_Regulatory_Proteins"/>
</dbReference>
<sequence length="513" mass="57150">MKVNLGNMDLANPRPSRELRGVTAVVLAACGCEAYDYECHAGECPYGVLDATRFVEQAAASCAYTAVKIWIFEPTKQRKSTETTPAKRASSFDLTGLTTCAWPSEERYLVRYYMQRTGPWLSHYCDPEAREPWAVTLPRLAISLPALRHLVVATAMMDQKLHRATSQALVVRSERIIFHYNEAIRLLTTNNASFLEVLASAIIAHTLETMIRNTTAARIHLRAAERLLVKASEMTKSSSGSEADHIIANDLQAMYLSAAGYHSTEPAFRLEEDTSALSVLDALRALHSPQGLKSTKEVLFVYERLFERLNVKDEAARPTVDQLRDFTSMWELAILQLSHDSPEPPVNMIAAHMLICVANALVPQICSGSLSEEHLDLQSPVNTKATGYIIRKLFVLMEEDTEHLEKADLAVFNRILKLAFVAIHRFARNRSHRNEAKALLMKVETSGGAEVRTKSPDLKEGRTASFADPAVKFSNSSLQEKPFVLSDFAARKLSLIDPLYTSGTIDLPLRYAL</sequence>
<dbReference type="PANTHER" id="PTHR36206:SF12">
    <property type="entry name" value="ASPERCRYPTIN BIOSYNTHESIS CLUSTER-SPECIFIC TRANSCRIPTION REGULATOR ATNN-RELATED"/>
    <property type="match status" value="1"/>
</dbReference>
<evidence type="ECO:0000313" key="7">
    <source>
        <dbReference type="EMBL" id="KEF61346.1"/>
    </source>
</evidence>
<dbReference type="VEuPathDB" id="FungiDB:A1O9_02912"/>
<reference evidence="7 8" key="1">
    <citation type="submission" date="2013-03" db="EMBL/GenBank/DDBJ databases">
        <title>The Genome Sequence of Exophiala aquamarina CBS 119918.</title>
        <authorList>
            <consortium name="The Broad Institute Genomics Platform"/>
            <person name="Cuomo C."/>
            <person name="de Hoog S."/>
            <person name="Gorbushina A."/>
            <person name="Walker B."/>
            <person name="Young S.K."/>
            <person name="Zeng Q."/>
            <person name="Gargeya S."/>
            <person name="Fitzgerald M."/>
            <person name="Haas B."/>
            <person name="Abouelleil A."/>
            <person name="Allen A.W."/>
            <person name="Alvarado L."/>
            <person name="Arachchi H.M."/>
            <person name="Berlin A.M."/>
            <person name="Chapman S.B."/>
            <person name="Gainer-Dewar J."/>
            <person name="Goldberg J."/>
            <person name="Griggs A."/>
            <person name="Gujja S."/>
            <person name="Hansen M."/>
            <person name="Howarth C."/>
            <person name="Imamovic A."/>
            <person name="Ireland A."/>
            <person name="Larimer J."/>
            <person name="McCowan C."/>
            <person name="Murphy C."/>
            <person name="Pearson M."/>
            <person name="Poon T.W."/>
            <person name="Priest M."/>
            <person name="Roberts A."/>
            <person name="Saif S."/>
            <person name="Shea T."/>
            <person name="Sisk P."/>
            <person name="Sykes S."/>
            <person name="Wortman J."/>
            <person name="Nusbaum C."/>
            <person name="Birren B."/>
        </authorList>
    </citation>
    <scope>NUCLEOTIDE SEQUENCE [LARGE SCALE GENOMIC DNA]</scope>
    <source>
        <strain evidence="7 8">CBS 119918</strain>
    </source>
</reference>
<dbReference type="Pfam" id="PF11951">
    <property type="entry name" value="Fungal_trans_2"/>
    <property type="match status" value="1"/>
</dbReference>
<dbReference type="GeneID" id="25277852"/>
<keyword evidence="2" id="KW-0862">Zinc</keyword>
<proteinExistence type="predicted"/>
<dbReference type="GO" id="GO:0003677">
    <property type="term" value="F:DNA binding"/>
    <property type="evidence" value="ECO:0007669"/>
    <property type="project" value="UniProtKB-KW"/>
</dbReference>
<keyword evidence="5" id="KW-0804">Transcription</keyword>
<evidence type="ECO:0000256" key="5">
    <source>
        <dbReference type="ARBA" id="ARBA00023163"/>
    </source>
</evidence>
<dbReference type="OrthoDB" id="4118594at2759"/>
<keyword evidence="8" id="KW-1185">Reference proteome</keyword>
<organism evidence="7 8">
    <name type="scientific">Exophiala aquamarina CBS 119918</name>
    <dbReference type="NCBI Taxonomy" id="1182545"/>
    <lineage>
        <taxon>Eukaryota</taxon>
        <taxon>Fungi</taxon>
        <taxon>Dikarya</taxon>
        <taxon>Ascomycota</taxon>
        <taxon>Pezizomycotina</taxon>
        <taxon>Eurotiomycetes</taxon>
        <taxon>Chaetothyriomycetidae</taxon>
        <taxon>Chaetothyriales</taxon>
        <taxon>Herpotrichiellaceae</taxon>
        <taxon>Exophiala</taxon>
    </lineage>
</organism>
<dbReference type="AlphaFoldDB" id="A0A072PNA0"/>
<dbReference type="EMBL" id="AMGV01000002">
    <property type="protein sequence ID" value="KEF61346.1"/>
    <property type="molecule type" value="Genomic_DNA"/>
</dbReference>
<evidence type="ECO:0000256" key="1">
    <source>
        <dbReference type="ARBA" id="ARBA00022723"/>
    </source>
</evidence>
<evidence type="ECO:0000313" key="8">
    <source>
        <dbReference type="Proteomes" id="UP000027920"/>
    </source>
</evidence>
<keyword evidence="1" id="KW-0479">Metal-binding</keyword>
<protein>
    <submittedName>
        <fullName evidence="7">Uncharacterized protein</fullName>
    </submittedName>
</protein>
<dbReference type="RefSeq" id="XP_013263936.1">
    <property type="nucleotide sequence ID" value="XM_013408482.1"/>
</dbReference>
<name>A0A072PNA0_9EURO</name>
<evidence type="ECO:0000256" key="6">
    <source>
        <dbReference type="ARBA" id="ARBA00023242"/>
    </source>
</evidence>
<keyword evidence="3" id="KW-0805">Transcription regulation</keyword>
<dbReference type="HOGENOM" id="CLU_531027_0_0_1"/>
<evidence type="ECO:0000256" key="3">
    <source>
        <dbReference type="ARBA" id="ARBA00023015"/>
    </source>
</evidence>
<dbReference type="PANTHER" id="PTHR36206">
    <property type="entry name" value="ASPERCRYPTIN BIOSYNTHESIS CLUSTER-SPECIFIC TRANSCRIPTION REGULATOR ATNN-RELATED"/>
    <property type="match status" value="1"/>
</dbReference>
<gene>
    <name evidence="7" type="ORF">A1O9_02912</name>
</gene>
<keyword evidence="6" id="KW-0539">Nucleus</keyword>
<accession>A0A072PNA0</accession>
<dbReference type="Proteomes" id="UP000027920">
    <property type="component" value="Unassembled WGS sequence"/>
</dbReference>
<keyword evidence="4" id="KW-0238">DNA-binding</keyword>
<dbReference type="InterPro" id="IPR021858">
    <property type="entry name" value="Fun_TF"/>
</dbReference>
<dbReference type="GO" id="GO:0046872">
    <property type="term" value="F:metal ion binding"/>
    <property type="evidence" value="ECO:0007669"/>
    <property type="project" value="UniProtKB-KW"/>
</dbReference>
<evidence type="ECO:0000256" key="4">
    <source>
        <dbReference type="ARBA" id="ARBA00023125"/>
    </source>
</evidence>
<dbReference type="PROSITE" id="PS51257">
    <property type="entry name" value="PROKAR_LIPOPROTEIN"/>
    <property type="match status" value="1"/>
</dbReference>